<reference evidence="3" key="2">
    <citation type="journal article" date="2014" name="ISME J.">
        <title>Microbial stratification in low pH oxic and suboxic macroscopic growths along an acid mine drainage.</title>
        <authorList>
            <person name="Mendez-Garcia C."/>
            <person name="Mesa V."/>
            <person name="Sprenger R.R."/>
            <person name="Richter M."/>
            <person name="Diez M.S."/>
            <person name="Solano J."/>
            <person name="Bargiela R."/>
            <person name="Golyshina O.V."/>
            <person name="Manteca A."/>
            <person name="Ramos J.L."/>
            <person name="Gallego J.R."/>
            <person name="Llorente I."/>
            <person name="Martins Dos Santos V.A."/>
            <person name="Jensen O.N."/>
            <person name="Pelaez A.I."/>
            <person name="Sanchez J."/>
            <person name="Ferrer M."/>
        </authorList>
    </citation>
    <scope>NUCLEOTIDE SEQUENCE</scope>
</reference>
<dbReference type="Pfam" id="PF13432">
    <property type="entry name" value="TPR_16"/>
    <property type="match status" value="2"/>
</dbReference>
<dbReference type="EMBL" id="AUZY01003639">
    <property type="protein sequence ID" value="EQD67991.1"/>
    <property type="molecule type" value="Genomic_DNA"/>
</dbReference>
<protein>
    <submittedName>
        <fullName evidence="3">Tetratricopeptide TPR_2</fullName>
    </submittedName>
</protein>
<evidence type="ECO:0000313" key="3">
    <source>
        <dbReference type="EMBL" id="EQD67991.1"/>
    </source>
</evidence>
<dbReference type="Pfam" id="PF13414">
    <property type="entry name" value="TPR_11"/>
    <property type="match status" value="1"/>
</dbReference>
<dbReference type="SUPFAM" id="SSF48452">
    <property type="entry name" value="TPR-like"/>
    <property type="match status" value="1"/>
</dbReference>
<comment type="caution">
    <text evidence="3">The sequence shown here is derived from an EMBL/GenBank/DDBJ whole genome shotgun (WGS) entry which is preliminary data.</text>
</comment>
<dbReference type="SMART" id="SM00028">
    <property type="entry name" value="TPR"/>
    <property type="match status" value="6"/>
</dbReference>
<accession>T1B4U5</accession>
<dbReference type="Gene3D" id="1.25.40.10">
    <property type="entry name" value="Tetratricopeptide repeat domain"/>
    <property type="match status" value="1"/>
</dbReference>
<dbReference type="PANTHER" id="PTHR44943:SF8">
    <property type="entry name" value="TPR REPEAT-CONTAINING PROTEIN MJ0263"/>
    <property type="match status" value="1"/>
</dbReference>
<feature type="non-terminal residue" evidence="3">
    <location>
        <position position="283"/>
    </location>
</feature>
<dbReference type="PROSITE" id="PS50005">
    <property type="entry name" value="TPR"/>
    <property type="match status" value="2"/>
</dbReference>
<sequence>MEYLYSKSNALLLLKRADESLVVLESAIAMDPSNQKLRNSLSNVKKEAITRYGSLIKLDPKQPEYFYNRGKLLFEIKRYKECLQDAEQAVALSGDNPEYRYLRGRSYLATGVYDIALDDLTFAVSEKPDEPAYVSGRAVALARTGSVKDALAEADSLKAGDSPDIAFDLGIVYGIAGRTEDAIHNFDAAIALLPAESSYHLEKGNVLFSSENYDPALSEYDIALSLDPGDGVATYSKAECLFRMGKAGMSTPFYKKASELNPQNHVFRFTYGLHLFNDKMVGE</sequence>
<gene>
    <name evidence="3" type="ORF">B1B_05739</name>
</gene>
<dbReference type="PANTHER" id="PTHR44943">
    <property type="entry name" value="CELLULOSE SYNTHASE OPERON PROTEIN C"/>
    <property type="match status" value="1"/>
</dbReference>
<dbReference type="InterPro" id="IPR019734">
    <property type="entry name" value="TPR_rpt"/>
</dbReference>
<evidence type="ECO:0000256" key="2">
    <source>
        <dbReference type="ARBA" id="ARBA00022803"/>
    </source>
</evidence>
<dbReference type="InterPro" id="IPR051685">
    <property type="entry name" value="Ycf3/AcsC/BcsC/TPR_MFPF"/>
</dbReference>
<proteinExistence type="predicted"/>
<evidence type="ECO:0000256" key="1">
    <source>
        <dbReference type="ARBA" id="ARBA00022737"/>
    </source>
</evidence>
<name>T1B4U5_9ZZZZ</name>
<keyword evidence="2" id="KW-0802">TPR repeat</keyword>
<keyword evidence="1" id="KW-0677">Repeat</keyword>
<dbReference type="InterPro" id="IPR011990">
    <property type="entry name" value="TPR-like_helical_dom_sf"/>
</dbReference>
<reference evidence="3" key="1">
    <citation type="submission" date="2013-08" db="EMBL/GenBank/DDBJ databases">
        <authorList>
            <person name="Mendez C."/>
            <person name="Richter M."/>
            <person name="Ferrer M."/>
            <person name="Sanchez J."/>
        </authorList>
    </citation>
    <scope>NUCLEOTIDE SEQUENCE</scope>
</reference>
<dbReference type="AlphaFoldDB" id="T1B4U5"/>
<organism evidence="3">
    <name type="scientific">mine drainage metagenome</name>
    <dbReference type="NCBI Taxonomy" id="410659"/>
    <lineage>
        <taxon>unclassified sequences</taxon>
        <taxon>metagenomes</taxon>
        <taxon>ecological metagenomes</taxon>
    </lineage>
</organism>